<protein>
    <submittedName>
        <fullName evidence="2">Uncharacterized protein</fullName>
    </submittedName>
</protein>
<evidence type="ECO:0000313" key="3">
    <source>
        <dbReference type="Proteomes" id="UP000077266"/>
    </source>
</evidence>
<feature type="transmembrane region" description="Helical" evidence="1">
    <location>
        <begin position="183"/>
        <end position="205"/>
    </location>
</feature>
<proteinExistence type="predicted"/>
<accession>A0A165BHM1</accession>
<gene>
    <name evidence="2" type="ORF">EXIGLDRAFT_845352</name>
</gene>
<organism evidence="2 3">
    <name type="scientific">Exidia glandulosa HHB12029</name>
    <dbReference type="NCBI Taxonomy" id="1314781"/>
    <lineage>
        <taxon>Eukaryota</taxon>
        <taxon>Fungi</taxon>
        <taxon>Dikarya</taxon>
        <taxon>Basidiomycota</taxon>
        <taxon>Agaricomycotina</taxon>
        <taxon>Agaricomycetes</taxon>
        <taxon>Auriculariales</taxon>
        <taxon>Exidiaceae</taxon>
        <taxon>Exidia</taxon>
    </lineage>
</organism>
<evidence type="ECO:0000256" key="1">
    <source>
        <dbReference type="SAM" id="Phobius"/>
    </source>
</evidence>
<keyword evidence="3" id="KW-1185">Reference proteome</keyword>
<reference evidence="2 3" key="1">
    <citation type="journal article" date="2016" name="Mol. Biol. Evol.">
        <title>Comparative Genomics of Early-Diverging Mushroom-Forming Fungi Provides Insights into the Origins of Lignocellulose Decay Capabilities.</title>
        <authorList>
            <person name="Nagy L.G."/>
            <person name="Riley R."/>
            <person name="Tritt A."/>
            <person name="Adam C."/>
            <person name="Daum C."/>
            <person name="Floudas D."/>
            <person name="Sun H."/>
            <person name="Yadav J.S."/>
            <person name="Pangilinan J."/>
            <person name="Larsson K.H."/>
            <person name="Matsuura K."/>
            <person name="Barry K."/>
            <person name="Labutti K."/>
            <person name="Kuo R."/>
            <person name="Ohm R.A."/>
            <person name="Bhattacharya S.S."/>
            <person name="Shirouzu T."/>
            <person name="Yoshinaga Y."/>
            <person name="Martin F.M."/>
            <person name="Grigoriev I.V."/>
            <person name="Hibbett D.S."/>
        </authorList>
    </citation>
    <scope>NUCLEOTIDE SEQUENCE [LARGE SCALE GENOMIC DNA]</scope>
    <source>
        <strain evidence="2 3">HHB12029</strain>
    </source>
</reference>
<keyword evidence="1" id="KW-0812">Transmembrane</keyword>
<keyword evidence="1" id="KW-0472">Membrane</keyword>
<dbReference type="InParanoid" id="A0A165BHM1"/>
<sequence>MSMQKSYTIPPSVTDPETSWEGAWLEPNTLIPRGNISGVLDEASQKCASPPGNDSILLSSASNATADNRVTARLVFRGYDVTVYGGRSSMMLSSEPWSLARWTLDGTAQYYTPPETDSLKHAPVACDVVLAKFGRLDPKVPHTLDIELIVDPEITATLPGVYSEMFIYNATVTEALPESRAVIGLYVCSPLFPIVCFGLVIRDLIMRHRRRRKVQTVSYPRHGPICAYPCPEETMQSPDTATTTRDMKNSLFRVDEKAPVRDARSPSSDAGFSLLHLARSPMTVGTSRQADDVDDRVPEVPDSDPGLAELGTAITRAGFSVTALLASLHRVHHGVDDVETGVPPTYDGSMTDSP</sequence>
<dbReference type="EMBL" id="KV426460">
    <property type="protein sequence ID" value="KZV80665.1"/>
    <property type="molecule type" value="Genomic_DNA"/>
</dbReference>
<name>A0A165BHM1_EXIGL</name>
<evidence type="ECO:0000313" key="2">
    <source>
        <dbReference type="EMBL" id="KZV80665.1"/>
    </source>
</evidence>
<keyword evidence="1" id="KW-1133">Transmembrane helix</keyword>
<dbReference type="AlphaFoldDB" id="A0A165BHM1"/>
<dbReference type="Proteomes" id="UP000077266">
    <property type="component" value="Unassembled WGS sequence"/>
</dbReference>